<keyword evidence="4" id="KW-1185">Reference proteome</keyword>
<dbReference type="RefSeq" id="WP_267144535.1">
    <property type="nucleotide sequence ID" value="NZ_JAODIL010000081.1"/>
</dbReference>
<evidence type="ECO:0000256" key="2">
    <source>
        <dbReference type="SAM" id="SignalP"/>
    </source>
</evidence>
<comment type="caution">
    <text evidence="3">The sequence shown here is derived from an EMBL/GenBank/DDBJ whole genome shotgun (WGS) entry which is preliminary data.</text>
</comment>
<dbReference type="AlphaFoldDB" id="A0A9J6PS64"/>
<evidence type="ECO:0008006" key="5">
    <source>
        <dbReference type="Google" id="ProtNLM"/>
    </source>
</evidence>
<proteinExistence type="predicted"/>
<feature type="compositionally biased region" description="Polar residues" evidence="1">
    <location>
        <begin position="86"/>
        <end position="103"/>
    </location>
</feature>
<evidence type="ECO:0000256" key="1">
    <source>
        <dbReference type="SAM" id="MobiDB-lite"/>
    </source>
</evidence>
<accession>A0A9J6PS64</accession>
<reference evidence="3" key="1">
    <citation type="submission" date="2022-09" db="EMBL/GenBank/DDBJ databases">
        <title>Winslowiella arboricola sp. nov., isolated from bleeding cankers on broadleaf hosts.</title>
        <authorList>
            <person name="Brady C."/>
            <person name="Kaur S."/>
            <person name="Crampton B."/>
            <person name="Maddock D."/>
            <person name="Arnold D."/>
            <person name="Denman S."/>
        </authorList>
    </citation>
    <scope>NUCLEOTIDE SEQUENCE</scope>
    <source>
        <strain evidence="3">BAC 15a-03b</strain>
    </source>
</reference>
<protein>
    <recommendedName>
        <fullName evidence="5">Secreted protein</fullName>
    </recommendedName>
</protein>
<gene>
    <name evidence="3" type="ORF">N5923_22685</name>
</gene>
<feature type="region of interest" description="Disordered" evidence="1">
    <location>
        <begin position="86"/>
        <end position="110"/>
    </location>
</feature>
<evidence type="ECO:0000313" key="3">
    <source>
        <dbReference type="EMBL" id="MCU5780306.1"/>
    </source>
</evidence>
<dbReference type="Proteomes" id="UP001064262">
    <property type="component" value="Unassembled WGS sequence"/>
</dbReference>
<dbReference type="EMBL" id="JAODIM010000043">
    <property type="protein sequence ID" value="MCU5780306.1"/>
    <property type="molecule type" value="Genomic_DNA"/>
</dbReference>
<feature type="chain" id="PRO_5039897579" description="Secreted protein" evidence="2">
    <location>
        <begin position="19"/>
        <end position="110"/>
    </location>
</feature>
<keyword evidence="2" id="KW-0732">Signal</keyword>
<feature type="signal peptide" evidence="2">
    <location>
        <begin position="1"/>
        <end position="18"/>
    </location>
</feature>
<organism evidence="3 4">
    <name type="scientific">Winslowiella arboricola</name>
    <dbReference type="NCBI Taxonomy" id="2978220"/>
    <lineage>
        <taxon>Bacteria</taxon>
        <taxon>Pseudomonadati</taxon>
        <taxon>Pseudomonadota</taxon>
        <taxon>Gammaproteobacteria</taxon>
        <taxon>Enterobacterales</taxon>
        <taxon>Erwiniaceae</taxon>
        <taxon>Winslowiella</taxon>
    </lineage>
</organism>
<sequence>MRSSLLLITLLIAGTATAEDPQQQPQENYISHLCSAAIDKPDGSREFYLQQIKNSSMRGQSSSSLNKTEFDQDIAEKVIEGWQSLTPEQRQQATTPSGCQQALNKKLNGA</sequence>
<name>A0A9J6PS64_9GAMM</name>
<evidence type="ECO:0000313" key="4">
    <source>
        <dbReference type="Proteomes" id="UP001064262"/>
    </source>
</evidence>